<protein>
    <submittedName>
        <fullName evidence="8">Stage II sporulation protein E</fullName>
    </submittedName>
</protein>
<keyword evidence="3 6" id="KW-0812">Transmembrane</keyword>
<feature type="transmembrane region" description="Helical" evidence="6">
    <location>
        <begin position="6"/>
        <end position="26"/>
    </location>
</feature>
<feature type="transmembrane region" description="Helical" evidence="6">
    <location>
        <begin position="46"/>
        <end position="70"/>
    </location>
</feature>
<evidence type="ECO:0000313" key="8">
    <source>
        <dbReference type="EMBL" id="HDN84966.1"/>
    </source>
</evidence>
<proteinExistence type="predicted"/>
<feature type="transmembrane region" description="Helical" evidence="6">
    <location>
        <begin position="76"/>
        <end position="99"/>
    </location>
</feature>
<name>A0A7V0N096_UNCAE</name>
<dbReference type="GO" id="GO:0005886">
    <property type="term" value="C:plasma membrane"/>
    <property type="evidence" value="ECO:0007669"/>
    <property type="project" value="UniProtKB-SubCell"/>
</dbReference>
<keyword evidence="4 6" id="KW-1133">Transmembrane helix</keyword>
<dbReference type="InterPro" id="IPR011620">
    <property type="entry name" value="Sig_transdc_His_kinase_LytS_TM"/>
</dbReference>
<reference evidence="8" key="1">
    <citation type="journal article" date="2020" name="mSystems">
        <title>Genome- and Community-Level Interaction Insights into Carbon Utilization and Element Cycling Functions of Hydrothermarchaeota in Hydrothermal Sediment.</title>
        <authorList>
            <person name="Zhou Z."/>
            <person name="Liu Y."/>
            <person name="Xu W."/>
            <person name="Pan J."/>
            <person name="Luo Z.H."/>
            <person name="Li M."/>
        </authorList>
    </citation>
    <scope>NUCLEOTIDE SEQUENCE [LARGE SCALE GENOMIC DNA]</scope>
    <source>
        <strain evidence="8">HyVt-219</strain>
    </source>
</reference>
<evidence type="ECO:0000259" key="7">
    <source>
        <dbReference type="Pfam" id="PF07694"/>
    </source>
</evidence>
<evidence type="ECO:0000256" key="2">
    <source>
        <dbReference type="ARBA" id="ARBA00022475"/>
    </source>
</evidence>
<sequence>MGDLIGKLSLSLFEKICVMIVAAYLITRTRYFNNLISKRPTFWDRLILILVFGGFSIYGTYSGVEIFGAIANTRDLGPMVAGLVGGPVIGLGAGLIGGIHRYFLGGFTFIPCSLA</sequence>
<evidence type="ECO:0000256" key="5">
    <source>
        <dbReference type="ARBA" id="ARBA00023136"/>
    </source>
</evidence>
<organism evidence="8">
    <name type="scientific">Aerophobetes bacterium</name>
    <dbReference type="NCBI Taxonomy" id="2030807"/>
    <lineage>
        <taxon>Bacteria</taxon>
        <taxon>Candidatus Aerophobota</taxon>
    </lineage>
</organism>
<evidence type="ECO:0000256" key="1">
    <source>
        <dbReference type="ARBA" id="ARBA00004651"/>
    </source>
</evidence>
<dbReference type="EMBL" id="DRBC01000262">
    <property type="protein sequence ID" value="HDN84966.1"/>
    <property type="molecule type" value="Genomic_DNA"/>
</dbReference>
<comment type="caution">
    <text evidence="8">The sequence shown here is derived from an EMBL/GenBank/DDBJ whole genome shotgun (WGS) entry which is preliminary data.</text>
</comment>
<evidence type="ECO:0000256" key="4">
    <source>
        <dbReference type="ARBA" id="ARBA00022989"/>
    </source>
</evidence>
<dbReference type="AlphaFoldDB" id="A0A7V0N096"/>
<keyword evidence="5 6" id="KW-0472">Membrane</keyword>
<gene>
    <name evidence="8" type="ORF">ENG47_04330</name>
</gene>
<comment type="subcellular location">
    <subcellularLocation>
        <location evidence="1">Cell membrane</location>
        <topology evidence="1">Multi-pass membrane protein</topology>
    </subcellularLocation>
</comment>
<keyword evidence="2" id="KW-1003">Cell membrane</keyword>
<evidence type="ECO:0000256" key="6">
    <source>
        <dbReference type="SAM" id="Phobius"/>
    </source>
</evidence>
<accession>A0A7V0N096</accession>
<dbReference type="Proteomes" id="UP000885660">
    <property type="component" value="Unassembled WGS sequence"/>
</dbReference>
<dbReference type="GO" id="GO:0071555">
    <property type="term" value="P:cell wall organization"/>
    <property type="evidence" value="ECO:0007669"/>
    <property type="project" value="InterPro"/>
</dbReference>
<feature type="domain" description="Signal transduction histidine kinase 5TM receptor LytS transmembrane region" evidence="7">
    <location>
        <begin position="30"/>
        <end position="114"/>
    </location>
</feature>
<evidence type="ECO:0000256" key="3">
    <source>
        <dbReference type="ARBA" id="ARBA00022692"/>
    </source>
</evidence>
<dbReference type="GO" id="GO:0000155">
    <property type="term" value="F:phosphorelay sensor kinase activity"/>
    <property type="evidence" value="ECO:0007669"/>
    <property type="project" value="InterPro"/>
</dbReference>
<feature type="non-terminal residue" evidence="8">
    <location>
        <position position="115"/>
    </location>
</feature>
<dbReference type="Pfam" id="PF07694">
    <property type="entry name" value="5TM-5TMR_LYT"/>
    <property type="match status" value="1"/>
</dbReference>